<dbReference type="SUPFAM" id="SSF51445">
    <property type="entry name" value="(Trans)glycosidases"/>
    <property type="match status" value="1"/>
</dbReference>
<keyword evidence="2 5" id="KW-0378">Hydrolase</keyword>
<dbReference type="InterPro" id="IPR026891">
    <property type="entry name" value="Fn3-like"/>
</dbReference>
<gene>
    <name evidence="5" type="ORF">H8R94_05425</name>
</gene>
<keyword evidence="3" id="KW-1133">Transmembrane helix</keyword>
<dbReference type="Gene3D" id="3.20.20.300">
    <property type="entry name" value="Glycoside hydrolase, family 3, N-terminal domain"/>
    <property type="match status" value="1"/>
</dbReference>
<keyword evidence="3" id="KW-0812">Transmembrane</keyword>
<dbReference type="InterPro" id="IPR013783">
    <property type="entry name" value="Ig-like_fold"/>
</dbReference>
<dbReference type="Pfam" id="PF14310">
    <property type="entry name" value="Fn3-like"/>
    <property type="match status" value="1"/>
</dbReference>
<comment type="similarity">
    <text evidence="1">Belongs to the glycosyl hydrolase 3 family.</text>
</comment>
<evidence type="ECO:0000256" key="3">
    <source>
        <dbReference type="SAM" id="Phobius"/>
    </source>
</evidence>
<dbReference type="PANTHER" id="PTHR42715">
    <property type="entry name" value="BETA-GLUCOSIDASE"/>
    <property type="match status" value="1"/>
</dbReference>
<dbReference type="SMART" id="SM01217">
    <property type="entry name" value="Fn3_like"/>
    <property type="match status" value="1"/>
</dbReference>
<name>A0ABR7GF23_9FIRM</name>
<dbReference type="RefSeq" id="WP_186854096.1">
    <property type="nucleotide sequence ID" value="NZ_JACOPG010000002.1"/>
</dbReference>
<comment type="caution">
    <text evidence="5">The sequence shown here is derived from an EMBL/GenBank/DDBJ whole genome shotgun (WGS) entry which is preliminary data.</text>
</comment>
<dbReference type="InterPro" id="IPR002772">
    <property type="entry name" value="Glyco_hydro_3_C"/>
</dbReference>
<dbReference type="PANTHER" id="PTHR42715:SF10">
    <property type="entry name" value="BETA-GLUCOSIDASE"/>
    <property type="match status" value="1"/>
</dbReference>
<evidence type="ECO:0000256" key="1">
    <source>
        <dbReference type="ARBA" id="ARBA00005336"/>
    </source>
</evidence>
<feature type="transmembrane region" description="Helical" evidence="3">
    <location>
        <begin position="984"/>
        <end position="1006"/>
    </location>
</feature>
<feature type="transmembrane region" description="Helical" evidence="3">
    <location>
        <begin position="20"/>
        <end position="39"/>
    </location>
</feature>
<evidence type="ECO:0000259" key="4">
    <source>
        <dbReference type="SMART" id="SM01217"/>
    </source>
</evidence>
<dbReference type="InterPro" id="IPR001764">
    <property type="entry name" value="Glyco_hydro_3_N"/>
</dbReference>
<feature type="domain" description="Fibronectin type III-like" evidence="4">
    <location>
        <begin position="421"/>
        <end position="499"/>
    </location>
</feature>
<reference evidence="5 6" key="1">
    <citation type="submission" date="2020-08" db="EMBL/GenBank/DDBJ databases">
        <title>Genome public.</title>
        <authorList>
            <person name="Liu C."/>
            <person name="Sun Q."/>
        </authorList>
    </citation>
    <scope>NUCLEOTIDE SEQUENCE [LARGE SCALE GENOMIC DNA]</scope>
    <source>
        <strain evidence="5 6">NSJ-9</strain>
    </source>
</reference>
<evidence type="ECO:0000256" key="2">
    <source>
        <dbReference type="ARBA" id="ARBA00022801"/>
    </source>
</evidence>
<protein>
    <submittedName>
        <fullName evidence="5">Glycoside hydrolase family 3 C-terminal domain-containing protein</fullName>
    </submittedName>
</protein>
<evidence type="ECO:0000313" key="5">
    <source>
        <dbReference type="EMBL" id="MBC5686048.1"/>
    </source>
</evidence>
<keyword evidence="3" id="KW-0472">Membrane</keyword>
<dbReference type="InterPro" id="IPR050288">
    <property type="entry name" value="Cellulose_deg_GH3"/>
</dbReference>
<dbReference type="InterPro" id="IPR036962">
    <property type="entry name" value="Glyco_hydro_3_N_sf"/>
</dbReference>
<proteinExistence type="inferred from homology"/>
<organism evidence="5 6">
    <name type="scientific">Roseburia lenta</name>
    <dbReference type="NCBI Taxonomy" id="2763061"/>
    <lineage>
        <taxon>Bacteria</taxon>
        <taxon>Bacillati</taxon>
        <taxon>Bacillota</taxon>
        <taxon>Clostridia</taxon>
        <taxon>Lachnospirales</taxon>
        <taxon>Lachnospiraceae</taxon>
        <taxon>Roseburia</taxon>
    </lineage>
</organism>
<sequence length="1013" mass="111274">MRKKEKKQPTRRSKIIKTVISLILIAVMVAAIVAANTLLTDNNRMVNAMMGANDSVIDNSGVDTKGLDLDYNKSDYSEDEIGAAEDALADQIADEGIVLLKNEDNALPLSKDTPISFFSRNSVTVTTHAGIMGHGSGSLKEDFEADGYTVNKTLWKFYDKGDGSSYGLGTGSISFGDEEDFAINECPLEKITADDKVVDSLSGTTAVYVLKRVAGEGRDMPRSMYNHTDKAEDQTKSYLEPDSVELEILSYLNDNFDNVVLVVNSNAALELDWVNDYANIKSIVLAPSGLSSLPEILSGEVNPSGRTVDTFAADALASPAAQNFGDYQYYDENGDATKYNYVSYEEGVYVGYRYYETRYEDVVLGQGNAGDYDYASEVCYPFGYGLSYTTFSWNAPQITWKDGSATATVEVTNTGSVAGKDVVELYAQSPYTDYDKKNGVEKPSVELLAYGKTSVLEPGASETVTMTFDEEQFKAYDANGAKTYILDAGTYYITAAKDAHEAINNILTAKGKTTADGMTEAGDASMVTTYEPENADTDLTTYAKDTYSGAEITNQFDDAKGDVNYLARNDWTGTFPTHDGEPTDEISTWGNEINGSDKDGNPASYVYSKTIDAGGLKALDSFDSGSPVDASEFDDKIVYGKKNGLTLIQMRGLDFDDPQWDDLLDELTYEDYYNTIGLSGYGIEYIDSIDMPFCTDADSANGLIYGGTGKYYPNSMTLAQTWNQELAREMGTMIGNEAIIGGMDGWYAPSMNIHRTPFSGRNGEYYSEDPYLSGAVASNQVYGAATKGVYAYIKHFAFNDQEDHRGDRDGQYGLATWLNEQSAREIYLKPFEMCMKLGDVELNYLEQKSDGTYENATRQIRACQAVMTAFNRIGYTWTGGSYNLLTGIARNEWAFNGMMITDNANTGVFMDGYQMIEAGGDIKLTYLADSARFDFDKNDTATYHYAREAMHRVLYTVANSKAMLGAMPGTDFVDEPSDTEKITMAVDIVCGILIALLAVTTVLRFVPRKKKQK</sequence>
<accession>A0ABR7GF23</accession>
<dbReference type="GO" id="GO:0016787">
    <property type="term" value="F:hydrolase activity"/>
    <property type="evidence" value="ECO:0007669"/>
    <property type="project" value="UniProtKB-KW"/>
</dbReference>
<dbReference type="InterPro" id="IPR017853">
    <property type="entry name" value="GH"/>
</dbReference>
<dbReference type="EMBL" id="JACOPG010000002">
    <property type="protein sequence ID" value="MBC5686048.1"/>
    <property type="molecule type" value="Genomic_DNA"/>
</dbReference>
<dbReference type="PRINTS" id="PR00133">
    <property type="entry name" value="GLHYDRLASE3"/>
</dbReference>
<dbReference type="SUPFAM" id="SSF52279">
    <property type="entry name" value="Beta-D-glucan exohydrolase, C-terminal domain"/>
    <property type="match status" value="1"/>
</dbReference>
<dbReference type="Proteomes" id="UP000643810">
    <property type="component" value="Unassembled WGS sequence"/>
</dbReference>
<dbReference type="Gene3D" id="3.40.50.1700">
    <property type="entry name" value="Glycoside hydrolase family 3 C-terminal domain"/>
    <property type="match status" value="1"/>
</dbReference>
<dbReference type="InterPro" id="IPR036881">
    <property type="entry name" value="Glyco_hydro_3_C_sf"/>
</dbReference>
<dbReference type="Gene3D" id="2.60.40.10">
    <property type="entry name" value="Immunoglobulins"/>
    <property type="match status" value="1"/>
</dbReference>
<evidence type="ECO:0000313" key="6">
    <source>
        <dbReference type="Proteomes" id="UP000643810"/>
    </source>
</evidence>
<dbReference type="Pfam" id="PF00933">
    <property type="entry name" value="Glyco_hydro_3"/>
    <property type="match status" value="1"/>
</dbReference>
<dbReference type="Pfam" id="PF01915">
    <property type="entry name" value="Glyco_hydro_3_C"/>
    <property type="match status" value="1"/>
</dbReference>
<keyword evidence="6" id="KW-1185">Reference proteome</keyword>